<dbReference type="AlphaFoldDB" id="A0A0B2R5Q0"/>
<reference evidence="3 4" key="2">
    <citation type="submission" date="2018-09" db="EMBL/GenBank/DDBJ databases">
        <title>A high-quality reference genome of wild soybean provides a powerful tool to mine soybean genomes.</title>
        <authorList>
            <person name="Xie M."/>
            <person name="Chung C.Y.L."/>
            <person name="Li M.-W."/>
            <person name="Wong F.-L."/>
            <person name="Chan T.-F."/>
            <person name="Lam H.-M."/>
        </authorList>
    </citation>
    <scope>NUCLEOTIDE SEQUENCE [LARGE SCALE GENOMIC DNA]</scope>
    <source>
        <strain evidence="4">cv. W05</strain>
        <tissue evidence="3">Hypocotyl of etiolated seedlings</tissue>
    </source>
</reference>
<keyword evidence="4" id="KW-1185">Reference proteome</keyword>
<evidence type="ECO:0000313" key="3">
    <source>
        <dbReference type="EMBL" id="RZB95912.1"/>
    </source>
</evidence>
<sequence length="69" mass="7233">MSSGKKSIQNFLAHTTRPAPKSSNSKPPSNGGISIKNVLAATTRPPPKGTNSKPPTTGTKLPTIQKAFY</sequence>
<dbReference type="Proteomes" id="UP000289340">
    <property type="component" value="Chromosome 8"/>
</dbReference>
<accession>A0A0B2R5Q0</accession>
<proteinExistence type="predicted"/>
<feature type="compositionally biased region" description="Low complexity" evidence="1">
    <location>
        <begin position="18"/>
        <end position="30"/>
    </location>
</feature>
<evidence type="ECO:0000313" key="4">
    <source>
        <dbReference type="Proteomes" id="UP000289340"/>
    </source>
</evidence>
<gene>
    <name evidence="3" type="ORF">D0Y65_019983</name>
    <name evidence="2" type="ORF">glysoja_025749</name>
</gene>
<evidence type="ECO:0000256" key="1">
    <source>
        <dbReference type="SAM" id="MobiDB-lite"/>
    </source>
</evidence>
<feature type="region of interest" description="Disordered" evidence="1">
    <location>
        <begin position="1"/>
        <end position="69"/>
    </location>
</feature>
<organism evidence="2">
    <name type="scientific">Glycine soja</name>
    <name type="common">Wild soybean</name>
    <dbReference type="NCBI Taxonomy" id="3848"/>
    <lineage>
        <taxon>Eukaryota</taxon>
        <taxon>Viridiplantae</taxon>
        <taxon>Streptophyta</taxon>
        <taxon>Embryophyta</taxon>
        <taxon>Tracheophyta</taxon>
        <taxon>Spermatophyta</taxon>
        <taxon>Magnoliopsida</taxon>
        <taxon>eudicotyledons</taxon>
        <taxon>Gunneridae</taxon>
        <taxon>Pentapetalae</taxon>
        <taxon>rosids</taxon>
        <taxon>fabids</taxon>
        <taxon>Fabales</taxon>
        <taxon>Fabaceae</taxon>
        <taxon>Papilionoideae</taxon>
        <taxon>50 kb inversion clade</taxon>
        <taxon>NPAAA clade</taxon>
        <taxon>indigoferoid/millettioid clade</taxon>
        <taxon>Phaseoleae</taxon>
        <taxon>Glycine</taxon>
        <taxon>Glycine subgen. Soja</taxon>
    </lineage>
</organism>
<evidence type="ECO:0000313" key="2">
    <source>
        <dbReference type="EMBL" id="KHN28955.1"/>
    </source>
</evidence>
<reference evidence="2" key="1">
    <citation type="submission" date="2014-07" db="EMBL/GenBank/DDBJ databases">
        <title>Identification of a novel salt tolerance gene in wild soybean by whole-genome sequencing.</title>
        <authorList>
            <person name="Lam H.-M."/>
            <person name="Qi X."/>
            <person name="Li M.-W."/>
            <person name="Liu X."/>
            <person name="Xie M."/>
            <person name="Ni M."/>
            <person name="Xu X."/>
        </authorList>
    </citation>
    <scope>NUCLEOTIDE SEQUENCE [LARGE SCALE GENOMIC DNA]</scope>
    <source>
        <tissue evidence="2">Root</tissue>
    </source>
</reference>
<feature type="compositionally biased region" description="Polar residues" evidence="1">
    <location>
        <begin position="49"/>
        <end position="62"/>
    </location>
</feature>
<feature type="compositionally biased region" description="Polar residues" evidence="1">
    <location>
        <begin position="1"/>
        <end position="13"/>
    </location>
</feature>
<protein>
    <submittedName>
        <fullName evidence="2">Uncharacterized protein</fullName>
    </submittedName>
</protein>
<dbReference type="EMBL" id="KN652317">
    <property type="protein sequence ID" value="KHN28955.1"/>
    <property type="molecule type" value="Genomic_DNA"/>
</dbReference>
<name>A0A0B2R5Q0_GLYSO</name>
<dbReference type="EMBL" id="QZWG01000008">
    <property type="protein sequence ID" value="RZB95912.1"/>
    <property type="molecule type" value="Genomic_DNA"/>
</dbReference>
<dbReference type="Proteomes" id="UP000053555">
    <property type="component" value="Unassembled WGS sequence"/>
</dbReference>